<sequence>MQKDVLTFQINCLRMATHGTEGSNGSEKLNTATVNSHRLYTLVVGKNFSIVQFRDVIVTSIFESVSVEDEQATLSPRQTNQNRTLEENQAKRGHFQVGYNEFTK</sequence>
<feature type="region of interest" description="Disordered" evidence="1">
    <location>
        <begin position="73"/>
        <end position="104"/>
    </location>
</feature>
<comment type="caution">
    <text evidence="2">The sequence shown here is derived from an EMBL/GenBank/DDBJ whole genome shotgun (WGS) entry which is preliminary data.</text>
</comment>
<accession>A0ABQ9IG90</accession>
<dbReference type="EMBL" id="JARBHB010000001">
    <property type="protein sequence ID" value="KAJ8895666.1"/>
    <property type="molecule type" value="Genomic_DNA"/>
</dbReference>
<evidence type="ECO:0000313" key="2">
    <source>
        <dbReference type="EMBL" id="KAJ8895666.1"/>
    </source>
</evidence>
<proteinExistence type="predicted"/>
<reference evidence="2 3" key="1">
    <citation type="submission" date="2023-02" db="EMBL/GenBank/DDBJ databases">
        <title>LHISI_Scaffold_Assembly.</title>
        <authorList>
            <person name="Stuart O.P."/>
            <person name="Cleave R."/>
            <person name="Magrath M.J.L."/>
            <person name="Mikheyev A.S."/>
        </authorList>
    </citation>
    <scope>NUCLEOTIDE SEQUENCE [LARGE SCALE GENOMIC DNA]</scope>
    <source>
        <strain evidence="2">Daus_M_001</strain>
        <tissue evidence="2">Leg muscle</tissue>
    </source>
</reference>
<keyword evidence="3" id="KW-1185">Reference proteome</keyword>
<evidence type="ECO:0000256" key="1">
    <source>
        <dbReference type="SAM" id="MobiDB-lite"/>
    </source>
</evidence>
<gene>
    <name evidence="2" type="ORF">PR048_001002</name>
</gene>
<feature type="compositionally biased region" description="Polar residues" evidence="1">
    <location>
        <begin position="73"/>
        <end position="83"/>
    </location>
</feature>
<protein>
    <submittedName>
        <fullName evidence="2">Uncharacterized protein</fullName>
    </submittedName>
</protein>
<dbReference type="Proteomes" id="UP001159363">
    <property type="component" value="Chromosome 1"/>
</dbReference>
<name>A0ABQ9IG90_9NEOP</name>
<evidence type="ECO:0000313" key="3">
    <source>
        <dbReference type="Proteomes" id="UP001159363"/>
    </source>
</evidence>
<organism evidence="2 3">
    <name type="scientific">Dryococelus australis</name>
    <dbReference type="NCBI Taxonomy" id="614101"/>
    <lineage>
        <taxon>Eukaryota</taxon>
        <taxon>Metazoa</taxon>
        <taxon>Ecdysozoa</taxon>
        <taxon>Arthropoda</taxon>
        <taxon>Hexapoda</taxon>
        <taxon>Insecta</taxon>
        <taxon>Pterygota</taxon>
        <taxon>Neoptera</taxon>
        <taxon>Polyneoptera</taxon>
        <taxon>Phasmatodea</taxon>
        <taxon>Verophasmatodea</taxon>
        <taxon>Anareolatae</taxon>
        <taxon>Phasmatidae</taxon>
        <taxon>Eurycanthinae</taxon>
        <taxon>Dryococelus</taxon>
    </lineage>
</organism>